<dbReference type="PANTHER" id="PTHR12001:SF85">
    <property type="entry name" value="SHORT CHAIN ISOPRENYL DIPHOSPHATE SYNTHASE"/>
    <property type="match status" value="1"/>
</dbReference>
<organism evidence="7 8">
    <name type="scientific">Psychroflexus maritimus</name>
    <dbReference type="NCBI Taxonomy" id="2714865"/>
    <lineage>
        <taxon>Bacteria</taxon>
        <taxon>Pseudomonadati</taxon>
        <taxon>Bacteroidota</taxon>
        <taxon>Flavobacteriia</taxon>
        <taxon>Flavobacteriales</taxon>
        <taxon>Flavobacteriaceae</taxon>
        <taxon>Psychroflexus</taxon>
    </lineage>
</organism>
<name>A0A967AC70_9FLAO</name>
<dbReference type="PROSITE" id="PS00444">
    <property type="entry name" value="POLYPRENYL_SYNTHASE_2"/>
    <property type="match status" value="1"/>
</dbReference>
<keyword evidence="5" id="KW-0460">Magnesium</keyword>
<comment type="caution">
    <text evidence="7">The sequence shown here is derived from an EMBL/GenBank/DDBJ whole genome shotgun (WGS) entry which is preliminary data.</text>
</comment>
<dbReference type="Proteomes" id="UP000643701">
    <property type="component" value="Unassembled WGS sequence"/>
</dbReference>
<evidence type="ECO:0000256" key="5">
    <source>
        <dbReference type="ARBA" id="ARBA00022842"/>
    </source>
</evidence>
<evidence type="ECO:0000313" key="8">
    <source>
        <dbReference type="Proteomes" id="UP000643701"/>
    </source>
</evidence>
<comment type="cofactor">
    <cofactor evidence="1">
        <name>Mg(2+)</name>
        <dbReference type="ChEBI" id="CHEBI:18420"/>
    </cofactor>
</comment>
<dbReference type="SUPFAM" id="SSF48576">
    <property type="entry name" value="Terpenoid synthases"/>
    <property type="match status" value="1"/>
</dbReference>
<dbReference type="Gene3D" id="1.10.600.10">
    <property type="entry name" value="Farnesyl Diphosphate Synthase"/>
    <property type="match status" value="1"/>
</dbReference>
<dbReference type="GO" id="GO:0046872">
    <property type="term" value="F:metal ion binding"/>
    <property type="evidence" value="ECO:0007669"/>
    <property type="project" value="UniProtKB-KW"/>
</dbReference>
<gene>
    <name evidence="7" type="ORF">G7034_04000</name>
</gene>
<evidence type="ECO:0000256" key="3">
    <source>
        <dbReference type="ARBA" id="ARBA00022679"/>
    </source>
</evidence>
<evidence type="ECO:0000256" key="2">
    <source>
        <dbReference type="ARBA" id="ARBA00006706"/>
    </source>
</evidence>
<dbReference type="Pfam" id="PF00348">
    <property type="entry name" value="polyprenyl_synt"/>
    <property type="match status" value="1"/>
</dbReference>
<keyword evidence="8" id="KW-1185">Reference proteome</keyword>
<dbReference type="PANTHER" id="PTHR12001">
    <property type="entry name" value="GERANYLGERANYL PYROPHOSPHATE SYNTHASE"/>
    <property type="match status" value="1"/>
</dbReference>
<keyword evidence="3 6" id="KW-0808">Transferase</keyword>
<dbReference type="PROSITE" id="PS00723">
    <property type="entry name" value="POLYPRENYL_SYNTHASE_1"/>
    <property type="match status" value="1"/>
</dbReference>
<keyword evidence="4" id="KW-0479">Metal-binding</keyword>
<reference evidence="7" key="1">
    <citation type="submission" date="2020-03" db="EMBL/GenBank/DDBJ databases">
        <title>Psychroflexus Maritimus sp. nov., isolate from marine sediment.</title>
        <authorList>
            <person name="Zhong Y.-L."/>
        </authorList>
    </citation>
    <scope>NUCLEOTIDE SEQUENCE</scope>
    <source>
        <strain evidence="7">C1</strain>
    </source>
</reference>
<dbReference type="SFLD" id="SFLDS00005">
    <property type="entry name" value="Isoprenoid_Synthase_Type_I"/>
    <property type="match status" value="1"/>
</dbReference>
<dbReference type="EMBL" id="JAANAS010000037">
    <property type="protein sequence ID" value="NGZ89411.1"/>
    <property type="molecule type" value="Genomic_DNA"/>
</dbReference>
<evidence type="ECO:0000256" key="6">
    <source>
        <dbReference type="RuleBase" id="RU004466"/>
    </source>
</evidence>
<dbReference type="SFLD" id="SFLDG01017">
    <property type="entry name" value="Polyprenyl_Transferase_Like"/>
    <property type="match status" value="1"/>
</dbReference>
<dbReference type="InterPro" id="IPR008949">
    <property type="entry name" value="Isoprenoid_synthase_dom_sf"/>
</dbReference>
<dbReference type="GO" id="GO:0004659">
    <property type="term" value="F:prenyltransferase activity"/>
    <property type="evidence" value="ECO:0007669"/>
    <property type="project" value="InterPro"/>
</dbReference>
<dbReference type="RefSeq" id="WP_166399678.1">
    <property type="nucleotide sequence ID" value="NZ_JAANAS010000037.1"/>
</dbReference>
<proteinExistence type="inferred from homology"/>
<evidence type="ECO:0000313" key="7">
    <source>
        <dbReference type="EMBL" id="NGZ89411.1"/>
    </source>
</evidence>
<dbReference type="CDD" id="cd00685">
    <property type="entry name" value="Trans_IPPS_HT"/>
    <property type="match status" value="1"/>
</dbReference>
<evidence type="ECO:0000256" key="1">
    <source>
        <dbReference type="ARBA" id="ARBA00001946"/>
    </source>
</evidence>
<dbReference type="AlphaFoldDB" id="A0A967AC70"/>
<accession>A0A967AC70</accession>
<dbReference type="InterPro" id="IPR000092">
    <property type="entry name" value="Polyprenyl_synt"/>
</dbReference>
<comment type="similarity">
    <text evidence="2 6">Belongs to the FPP/GGPP synthase family.</text>
</comment>
<sequence>MKSLANYQEAFLAYLNQQDYTLEPNGLYAPIDYILKLGGKRLRPILVLLAVESFGAKKEKALPASLAVEIFHNFSLVHDDIMDEAPLRRGKPTVHKKWDTNTGILSGDAMLIMAYQQLHDYPSSQAKQLHQLFSKTAIQICEGQQYDVEFETRNLVSETEYLQMIEYKTAVLVACALQMGAIIAEAAEESQHKIYEFGKLLGIAFQLQDDFLDAFGNPATFGKQIGGDILENKKTFLYIKAKELGNEKQKDELNRFFSVETHKNEDKIQQVKDVFEATGAKKSIQKAIEAYTHQAIKVLNSIEMEEQAKNHLLEFSDWLMTRKV</sequence>
<evidence type="ECO:0000256" key="4">
    <source>
        <dbReference type="ARBA" id="ARBA00022723"/>
    </source>
</evidence>
<protein>
    <submittedName>
        <fullName evidence="7">Polyprenyl synthetase family protein</fullName>
    </submittedName>
</protein>
<dbReference type="GO" id="GO:0008299">
    <property type="term" value="P:isoprenoid biosynthetic process"/>
    <property type="evidence" value="ECO:0007669"/>
    <property type="project" value="InterPro"/>
</dbReference>
<dbReference type="InterPro" id="IPR033749">
    <property type="entry name" value="Polyprenyl_synt_CS"/>
</dbReference>